<evidence type="ECO:0000256" key="1">
    <source>
        <dbReference type="SAM" id="Phobius"/>
    </source>
</evidence>
<dbReference type="Proteomes" id="UP000306888">
    <property type="component" value="Unassembled WGS sequence"/>
</dbReference>
<protein>
    <recommendedName>
        <fullName evidence="4">DUF4190 domain-containing protein</fullName>
    </recommendedName>
</protein>
<feature type="transmembrane region" description="Helical" evidence="1">
    <location>
        <begin position="65"/>
        <end position="88"/>
    </location>
</feature>
<name>A0A4S2DPF2_9CLOT</name>
<dbReference type="EMBL" id="SRYR01000001">
    <property type="protein sequence ID" value="TGY44025.1"/>
    <property type="molecule type" value="Genomic_DNA"/>
</dbReference>
<reference evidence="2 3" key="1">
    <citation type="submission" date="2019-04" db="EMBL/GenBank/DDBJ databases">
        <title>Microbes associate with the intestines of laboratory mice.</title>
        <authorList>
            <person name="Navarre W."/>
            <person name="Wong E."/>
            <person name="Huang K."/>
            <person name="Tropini C."/>
            <person name="Ng K."/>
            <person name="Yu B."/>
        </authorList>
    </citation>
    <scope>NUCLEOTIDE SEQUENCE [LARGE SCALE GENOMIC DNA]</scope>
    <source>
        <strain evidence="2 3">NM50_B9-20</strain>
    </source>
</reference>
<dbReference type="AlphaFoldDB" id="A0A4S2DPF2"/>
<gene>
    <name evidence="2" type="ORF">E5347_04190</name>
</gene>
<sequence length="93" mass="10827">MKEKNMFSGILLSIFSIAALVISILWIRNSFLIYISYFYILWLAFIILGLYCYRRMKVKNNKVFASVFFGLTTYLIILLVLTIVIISITNSMP</sequence>
<evidence type="ECO:0000313" key="3">
    <source>
        <dbReference type="Proteomes" id="UP000306888"/>
    </source>
</evidence>
<keyword evidence="3" id="KW-1185">Reference proteome</keyword>
<keyword evidence="1" id="KW-0812">Transmembrane</keyword>
<keyword evidence="1" id="KW-0472">Membrane</keyword>
<keyword evidence="1" id="KW-1133">Transmembrane helix</keyword>
<proteinExistence type="predicted"/>
<comment type="caution">
    <text evidence="2">The sequence shown here is derived from an EMBL/GenBank/DDBJ whole genome shotgun (WGS) entry which is preliminary data.</text>
</comment>
<organism evidence="2 3">
    <name type="scientific">Clostridium sartagoforme</name>
    <dbReference type="NCBI Taxonomy" id="84031"/>
    <lineage>
        <taxon>Bacteria</taxon>
        <taxon>Bacillati</taxon>
        <taxon>Bacillota</taxon>
        <taxon>Clostridia</taxon>
        <taxon>Eubacteriales</taxon>
        <taxon>Clostridiaceae</taxon>
        <taxon>Clostridium</taxon>
    </lineage>
</organism>
<accession>A0A4S2DPF2</accession>
<dbReference type="RefSeq" id="WP_136004959.1">
    <property type="nucleotide sequence ID" value="NZ_SRYR01000001.1"/>
</dbReference>
<feature type="transmembrane region" description="Helical" evidence="1">
    <location>
        <begin position="7"/>
        <end position="27"/>
    </location>
</feature>
<feature type="transmembrane region" description="Helical" evidence="1">
    <location>
        <begin position="33"/>
        <end position="53"/>
    </location>
</feature>
<evidence type="ECO:0008006" key="4">
    <source>
        <dbReference type="Google" id="ProtNLM"/>
    </source>
</evidence>
<evidence type="ECO:0000313" key="2">
    <source>
        <dbReference type="EMBL" id="TGY44025.1"/>
    </source>
</evidence>